<dbReference type="Pfam" id="PF00565">
    <property type="entry name" value="SNase"/>
    <property type="match status" value="1"/>
</dbReference>
<feature type="coiled-coil region" evidence="6">
    <location>
        <begin position="254"/>
        <end position="284"/>
    </location>
</feature>
<organism evidence="8 9">
    <name type="scientific">Enterospora canceri</name>
    <dbReference type="NCBI Taxonomy" id="1081671"/>
    <lineage>
        <taxon>Eukaryota</taxon>
        <taxon>Fungi</taxon>
        <taxon>Fungi incertae sedis</taxon>
        <taxon>Microsporidia</taxon>
        <taxon>Enterocytozoonidae</taxon>
        <taxon>Enterospora</taxon>
    </lineage>
</organism>
<reference evidence="8 9" key="1">
    <citation type="journal article" date="2017" name="Environ. Microbiol.">
        <title>Decay of the glycolytic pathway and adaptation to intranuclear parasitism within Enterocytozoonidae microsporidia.</title>
        <authorList>
            <person name="Wiredu Boakye D."/>
            <person name="Jaroenlak P."/>
            <person name="Prachumwat A."/>
            <person name="Williams T.A."/>
            <person name="Bateman K.S."/>
            <person name="Itsathitphaisarn O."/>
            <person name="Sritunyalucksana K."/>
            <person name="Paszkiewicz K.H."/>
            <person name="Moore K.A."/>
            <person name="Stentiford G.D."/>
            <person name="Williams B.A."/>
        </authorList>
    </citation>
    <scope>NUCLEOTIDE SEQUENCE [LARGE SCALE GENOMIC DNA]</scope>
    <source>
        <strain evidence="8 9">GB1</strain>
    </source>
</reference>
<dbReference type="InterPro" id="IPR035437">
    <property type="entry name" value="SNase_OB-fold_sf"/>
</dbReference>
<comment type="similarity">
    <text evidence="1">Belongs to the LCL3 family.</text>
</comment>
<dbReference type="AlphaFoldDB" id="A0A1Y1S970"/>
<keyword evidence="4" id="KW-0378">Hydrolase</keyword>
<dbReference type="EMBL" id="LWDP01000010">
    <property type="protein sequence ID" value="ORD94737.1"/>
    <property type="molecule type" value="Genomic_DNA"/>
</dbReference>
<dbReference type="VEuPathDB" id="MicrosporidiaDB:ECANGB1_35"/>
<keyword evidence="6" id="KW-0175">Coiled coil</keyword>
<protein>
    <submittedName>
        <fullName evidence="8">LCL3</fullName>
    </submittedName>
</protein>
<accession>A0A1Y1S970</accession>
<dbReference type="GO" id="GO:0004519">
    <property type="term" value="F:endonuclease activity"/>
    <property type="evidence" value="ECO:0007669"/>
    <property type="project" value="UniProtKB-KW"/>
</dbReference>
<evidence type="ECO:0000256" key="2">
    <source>
        <dbReference type="ARBA" id="ARBA00022722"/>
    </source>
</evidence>
<dbReference type="OrthoDB" id="430293at2759"/>
<dbReference type="GO" id="GO:0016787">
    <property type="term" value="F:hydrolase activity"/>
    <property type="evidence" value="ECO:0007669"/>
    <property type="project" value="UniProtKB-KW"/>
</dbReference>
<dbReference type="InterPro" id="IPR016071">
    <property type="entry name" value="Staphylococal_nuclease_OB-fold"/>
</dbReference>
<evidence type="ECO:0000313" key="8">
    <source>
        <dbReference type="EMBL" id="ORD94737.1"/>
    </source>
</evidence>
<dbReference type="Proteomes" id="UP000192639">
    <property type="component" value="Unassembled WGS sequence"/>
</dbReference>
<proteinExistence type="inferred from homology"/>
<feature type="domain" description="TNase-like" evidence="7">
    <location>
        <begin position="7"/>
        <end position="149"/>
    </location>
</feature>
<gene>
    <name evidence="8" type="primary">LCL3</name>
    <name evidence="8" type="ORF">ECANGB1_35</name>
</gene>
<evidence type="ECO:0000256" key="5">
    <source>
        <dbReference type="ARBA" id="ARBA00022837"/>
    </source>
</evidence>
<comment type="caution">
    <text evidence="8">The sequence shown here is derived from an EMBL/GenBank/DDBJ whole genome shotgun (WGS) entry which is preliminary data.</text>
</comment>
<dbReference type="SUPFAM" id="SSF50199">
    <property type="entry name" value="Staphylococcal nuclease"/>
    <property type="match status" value="1"/>
</dbReference>
<evidence type="ECO:0000313" key="9">
    <source>
        <dbReference type="Proteomes" id="UP000192639"/>
    </source>
</evidence>
<keyword evidence="5" id="KW-0106">Calcium</keyword>
<sequence>MFIKLAGAIKARVLNVVDGDTVKVIVLDRGTYSTYNRAKLRIRLSGIDAPEIDKDNLMDSQPYAVESKVFLEALVLNRRVTIEMVKVDKYDRILGFIFLENWFDVGRRMLLSGMADIYDGIDSQYGEYEDVYKYAVAHAKLFDVGMWSQQRVVRPREFKREVKKALEYEESDETEIGWAKRSCVEETGEMLALKMNKLGKRILRGVSGGIETGALIWNMDRALHAFMTGRISRVELDELSEFVGGRSVENGVTGERTEEEQEEIEQLRQKQEEQDGEVGKMVEEHNRKYGIIKGPTVVFKTCTSYDH</sequence>
<evidence type="ECO:0000259" key="7">
    <source>
        <dbReference type="PROSITE" id="PS50830"/>
    </source>
</evidence>
<dbReference type="PANTHER" id="PTHR12302">
    <property type="entry name" value="EBNA2 BINDING PROTEIN P100"/>
    <property type="match status" value="1"/>
</dbReference>
<evidence type="ECO:0000256" key="6">
    <source>
        <dbReference type="SAM" id="Coils"/>
    </source>
</evidence>
<evidence type="ECO:0000256" key="3">
    <source>
        <dbReference type="ARBA" id="ARBA00022759"/>
    </source>
</evidence>
<name>A0A1Y1S970_9MICR</name>
<dbReference type="PANTHER" id="PTHR12302:SF3">
    <property type="entry name" value="SERINE_THREONINE-PROTEIN KINASE 31"/>
    <property type="match status" value="1"/>
</dbReference>
<evidence type="ECO:0000256" key="1">
    <source>
        <dbReference type="ARBA" id="ARBA00005435"/>
    </source>
</evidence>
<dbReference type="Gene3D" id="2.40.50.90">
    <property type="match status" value="1"/>
</dbReference>
<evidence type="ECO:0000256" key="4">
    <source>
        <dbReference type="ARBA" id="ARBA00022801"/>
    </source>
</evidence>
<dbReference type="PROSITE" id="PS50830">
    <property type="entry name" value="TNASE_3"/>
    <property type="match status" value="1"/>
</dbReference>
<dbReference type="SMART" id="SM00318">
    <property type="entry name" value="SNc"/>
    <property type="match status" value="1"/>
</dbReference>
<keyword evidence="3" id="KW-0255">Endonuclease</keyword>
<keyword evidence="2" id="KW-0540">Nuclease</keyword>
<keyword evidence="9" id="KW-1185">Reference proteome</keyword>